<evidence type="ECO:0000256" key="4">
    <source>
        <dbReference type="SAM" id="SignalP"/>
    </source>
</evidence>
<dbReference type="InterPro" id="IPR020472">
    <property type="entry name" value="WD40_PAC1"/>
</dbReference>
<dbReference type="CDD" id="cd00200">
    <property type="entry name" value="WD40"/>
    <property type="match status" value="1"/>
</dbReference>
<evidence type="ECO:0000313" key="5">
    <source>
        <dbReference type="EMBL" id="EJD35360.1"/>
    </source>
</evidence>
<evidence type="ECO:0000256" key="2">
    <source>
        <dbReference type="ARBA" id="ARBA00022737"/>
    </source>
</evidence>
<dbReference type="KEGG" id="adl:AURDEDRAFT_93136"/>
<dbReference type="EMBL" id="JH687893">
    <property type="protein sequence ID" value="EJD35360.1"/>
    <property type="molecule type" value="Genomic_DNA"/>
</dbReference>
<feature type="repeat" description="WD" evidence="3">
    <location>
        <begin position="121"/>
        <end position="162"/>
    </location>
</feature>
<dbReference type="Pfam" id="PF00400">
    <property type="entry name" value="WD40"/>
    <property type="match status" value="5"/>
</dbReference>
<dbReference type="PRINTS" id="PR00320">
    <property type="entry name" value="GPROTEINBRPT"/>
</dbReference>
<organism evidence="5 6">
    <name type="scientific">Auricularia subglabra (strain TFB-10046 / SS5)</name>
    <name type="common">White-rot fungus</name>
    <name type="synonym">Auricularia delicata (strain TFB10046)</name>
    <dbReference type="NCBI Taxonomy" id="717982"/>
    <lineage>
        <taxon>Eukaryota</taxon>
        <taxon>Fungi</taxon>
        <taxon>Dikarya</taxon>
        <taxon>Basidiomycota</taxon>
        <taxon>Agaricomycotina</taxon>
        <taxon>Agaricomycetes</taxon>
        <taxon>Auriculariales</taxon>
        <taxon>Auriculariaceae</taxon>
        <taxon>Auricularia</taxon>
    </lineage>
</organism>
<name>J0D844_AURST</name>
<dbReference type="PANTHER" id="PTHR19879:SF9">
    <property type="entry name" value="TRANSCRIPTION INITIATION FACTOR TFIID SUBUNIT 5"/>
    <property type="match status" value="1"/>
</dbReference>
<dbReference type="SMART" id="SM00320">
    <property type="entry name" value="WD40"/>
    <property type="match status" value="6"/>
</dbReference>
<dbReference type="SUPFAM" id="SSF50978">
    <property type="entry name" value="WD40 repeat-like"/>
    <property type="match status" value="1"/>
</dbReference>
<accession>J0D844</accession>
<feature type="repeat" description="WD" evidence="3">
    <location>
        <begin position="1"/>
        <end position="25"/>
    </location>
</feature>
<dbReference type="InParanoid" id="J0D844"/>
<feature type="repeat" description="WD" evidence="3">
    <location>
        <begin position="78"/>
        <end position="119"/>
    </location>
</feature>
<dbReference type="Proteomes" id="UP000006514">
    <property type="component" value="Unassembled WGS sequence"/>
</dbReference>
<dbReference type="AlphaFoldDB" id="J0D844"/>
<feature type="signal peptide" evidence="4">
    <location>
        <begin position="1"/>
        <end position="15"/>
    </location>
</feature>
<dbReference type="InterPro" id="IPR001680">
    <property type="entry name" value="WD40_rpt"/>
</dbReference>
<evidence type="ECO:0000256" key="1">
    <source>
        <dbReference type="ARBA" id="ARBA00022574"/>
    </source>
</evidence>
<keyword evidence="2" id="KW-0677">Repeat</keyword>
<reference evidence="6" key="1">
    <citation type="journal article" date="2012" name="Science">
        <title>The Paleozoic origin of enzymatic lignin decomposition reconstructed from 31 fungal genomes.</title>
        <authorList>
            <person name="Floudas D."/>
            <person name="Binder M."/>
            <person name="Riley R."/>
            <person name="Barry K."/>
            <person name="Blanchette R.A."/>
            <person name="Henrissat B."/>
            <person name="Martinez A.T."/>
            <person name="Otillar R."/>
            <person name="Spatafora J.W."/>
            <person name="Yadav J.S."/>
            <person name="Aerts A."/>
            <person name="Benoit I."/>
            <person name="Boyd A."/>
            <person name="Carlson A."/>
            <person name="Copeland A."/>
            <person name="Coutinho P.M."/>
            <person name="de Vries R.P."/>
            <person name="Ferreira P."/>
            <person name="Findley K."/>
            <person name="Foster B."/>
            <person name="Gaskell J."/>
            <person name="Glotzer D."/>
            <person name="Gorecki P."/>
            <person name="Heitman J."/>
            <person name="Hesse C."/>
            <person name="Hori C."/>
            <person name="Igarashi K."/>
            <person name="Jurgens J.A."/>
            <person name="Kallen N."/>
            <person name="Kersten P."/>
            <person name="Kohler A."/>
            <person name="Kuees U."/>
            <person name="Kumar T.K.A."/>
            <person name="Kuo A."/>
            <person name="LaButti K."/>
            <person name="Larrondo L.F."/>
            <person name="Lindquist E."/>
            <person name="Ling A."/>
            <person name="Lombard V."/>
            <person name="Lucas S."/>
            <person name="Lundell T."/>
            <person name="Martin R."/>
            <person name="McLaughlin D.J."/>
            <person name="Morgenstern I."/>
            <person name="Morin E."/>
            <person name="Murat C."/>
            <person name="Nagy L.G."/>
            <person name="Nolan M."/>
            <person name="Ohm R.A."/>
            <person name="Patyshakuliyeva A."/>
            <person name="Rokas A."/>
            <person name="Ruiz-Duenas F.J."/>
            <person name="Sabat G."/>
            <person name="Salamov A."/>
            <person name="Samejima M."/>
            <person name="Schmutz J."/>
            <person name="Slot J.C."/>
            <person name="St John F."/>
            <person name="Stenlid J."/>
            <person name="Sun H."/>
            <person name="Sun S."/>
            <person name="Syed K."/>
            <person name="Tsang A."/>
            <person name="Wiebenga A."/>
            <person name="Young D."/>
            <person name="Pisabarro A."/>
            <person name="Eastwood D.C."/>
            <person name="Martin F."/>
            <person name="Cullen D."/>
            <person name="Grigoriev I.V."/>
            <person name="Hibbett D.S."/>
        </authorList>
    </citation>
    <scope>NUCLEOTIDE SEQUENCE [LARGE SCALE GENOMIC DNA]</scope>
    <source>
        <strain evidence="6">TFB10046</strain>
    </source>
</reference>
<keyword evidence="4" id="KW-0732">Signal</keyword>
<dbReference type="OrthoDB" id="538223at2759"/>
<dbReference type="InterPro" id="IPR036322">
    <property type="entry name" value="WD40_repeat_dom_sf"/>
</dbReference>
<proteinExistence type="predicted"/>
<protein>
    <submittedName>
        <fullName evidence="5">WD40 repeat-like protein</fullName>
    </submittedName>
</protein>
<sequence>MSITWIPGGACLALALLDGTIRVWNSAERVTVAEIVLDKRAIRAVAASADGSRIACAADDFAIYQWSALSYIPLGKPMRGHSDRVWCVAYSPIGGRIVSASSDRTLRLWHSSTGSPIGQPMRGHQGSVLCLAFSPNGRRIASGSTDATVRLWSARAGVLLATLSMHEDTVTSLCFSPSGTYLVSGSLDKTLRVYKMAPSRELRYTIRGHSLGISSLAVTPDYIISGSYDQTVRCWDPETGSPLSTLFAENAGVILSATVSPNGESLLFSSFNDCNISIWPLYGGAGPFQQSFCTCAHYQCHEERTRDFPPAQETM</sequence>
<dbReference type="PANTHER" id="PTHR19879">
    <property type="entry name" value="TRANSCRIPTION INITIATION FACTOR TFIID"/>
    <property type="match status" value="1"/>
</dbReference>
<dbReference type="PROSITE" id="PS50294">
    <property type="entry name" value="WD_REPEATS_REGION"/>
    <property type="match status" value="4"/>
</dbReference>
<keyword evidence="1 3" id="KW-0853">WD repeat</keyword>
<keyword evidence="6" id="KW-1185">Reference proteome</keyword>
<dbReference type="eggNOG" id="KOG0266">
    <property type="taxonomic scope" value="Eukaryota"/>
</dbReference>
<dbReference type="InterPro" id="IPR015943">
    <property type="entry name" value="WD40/YVTN_repeat-like_dom_sf"/>
</dbReference>
<dbReference type="Gene3D" id="2.130.10.10">
    <property type="entry name" value="YVTN repeat-like/Quinoprotein amine dehydrogenase"/>
    <property type="match status" value="2"/>
</dbReference>
<evidence type="ECO:0000313" key="6">
    <source>
        <dbReference type="Proteomes" id="UP000006514"/>
    </source>
</evidence>
<feature type="chain" id="PRO_5012045306" evidence="4">
    <location>
        <begin position="16"/>
        <end position="315"/>
    </location>
</feature>
<gene>
    <name evidence="5" type="ORF">AURDEDRAFT_93136</name>
</gene>
<feature type="repeat" description="WD" evidence="3">
    <location>
        <begin position="206"/>
        <end position="245"/>
    </location>
</feature>
<evidence type="ECO:0000256" key="3">
    <source>
        <dbReference type="PROSITE-ProRule" id="PRU00221"/>
    </source>
</evidence>
<dbReference type="PROSITE" id="PS50082">
    <property type="entry name" value="WD_REPEATS_2"/>
    <property type="match status" value="5"/>
</dbReference>
<feature type="repeat" description="WD" evidence="3">
    <location>
        <begin position="163"/>
        <end position="204"/>
    </location>
</feature>